<keyword evidence="3" id="KW-1185">Reference proteome</keyword>
<protein>
    <submittedName>
        <fullName evidence="2">Uncharacterized protein</fullName>
    </submittedName>
</protein>
<gene>
    <name evidence="2" type="ORF">ONZ51_g13339</name>
</gene>
<dbReference type="AlphaFoldDB" id="A0AAD7X367"/>
<sequence>MATLGAYQALDKDLYIVSRPVATRTRARVSTLIAPFPFAELEDEEIRYLYEREEDEYVDLQLSPTQTSRSSSLTSLVSISSSSILPQKEQPHTPTTPKPDKRIYPPSTPPLAPGSPSSSTSSSSASPLGFIIHSNMTNKEATVTVNVKAAPTLGEGKITPAVVNAWELGCLQYFRDRDIDDDKQVMKASNGIANEIVRDWYLNDYDRYDSMTWADFLEAIRARFLPKGWASAIRSQIIAAKQTPP</sequence>
<dbReference type="EMBL" id="JAPEVG010001122">
    <property type="protein sequence ID" value="KAJ8453900.1"/>
    <property type="molecule type" value="Genomic_DNA"/>
</dbReference>
<reference evidence="2" key="1">
    <citation type="submission" date="2022-11" db="EMBL/GenBank/DDBJ databases">
        <title>Genome Sequence of Cubamyces cubensis.</title>
        <authorList>
            <person name="Buettner E."/>
        </authorList>
    </citation>
    <scope>NUCLEOTIDE SEQUENCE</scope>
    <source>
        <strain evidence="2">MPL-01</strain>
    </source>
</reference>
<name>A0AAD7X367_9APHY</name>
<feature type="region of interest" description="Disordered" evidence="1">
    <location>
        <begin position="83"/>
        <end position="125"/>
    </location>
</feature>
<evidence type="ECO:0000313" key="2">
    <source>
        <dbReference type="EMBL" id="KAJ8453900.1"/>
    </source>
</evidence>
<organism evidence="2 3">
    <name type="scientific">Trametes cubensis</name>
    <dbReference type="NCBI Taxonomy" id="1111947"/>
    <lineage>
        <taxon>Eukaryota</taxon>
        <taxon>Fungi</taxon>
        <taxon>Dikarya</taxon>
        <taxon>Basidiomycota</taxon>
        <taxon>Agaricomycotina</taxon>
        <taxon>Agaricomycetes</taxon>
        <taxon>Polyporales</taxon>
        <taxon>Polyporaceae</taxon>
        <taxon>Trametes</taxon>
    </lineage>
</organism>
<evidence type="ECO:0000256" key="1">
    <source>
        <dbReference type="SAM" id="MobiDB-lite"/>
    </source>
</evidence>
<feature type="compositionally biased region" description="Low complexity" evidence="1">
    <location>
        <begin position="114"/>
        <end position="125"/>
    </location>
</feature>
<proteinExistence type="predicted"/>
<evidence type="ECO:0000313" key="3">
    <source>
        <dbReference type="Proteomes" id="UP001215151"/>
    </source>
</evidence>
<accession>A0AAD7X367</accession>
<dbReference type="Proteomes" id="UP001215151">
    <property type="component" value="Unassembled WGS sequence"/>
</dbReference>
<comment type="caution">
    <text evidence="2">The sequence shown here is derived from an EMBL/GenBank/DDBJ whole genome shotgun (WGS) entry which is preliminary data.</text>
</comment>